<name>T1GKP5_MEGSC</name>
<proteinExistence type="predicted"/>
<keyword evidence="1" id="KW-0732">Signal</keyword>
<dbReference type="InterPro" id="IPR051170">
    <property type="entry name" value="Neural/epithelial_adhesion"/>
</dbReference>
<feature type="domain" description="Ig-like" evidence="5">
    <location>
        <begin position="59"/>
        <end position="154"/>
    </location>
</feature>
<dbReference type="CDD" id="cd20958">
    <property type="entry name" value="IgI_5_Dscam"/>
    <property type="match status" value="1"/>
</dbReference>
<dbReference type="GO" id="GO:0043005">
    <property type="term" value="C:neuron projection"/>
    <property type="evidence" value="ECO:0007669"/>
    <property type="project" value="TreeGrafter"/>
</dbReference>
<protein>
    <recommendedName>
        <fullName evidence="5">Ig-like domain-containing protein</fullName>
    </recommendedName>
</protein>
<dbReference type="PANTHER" id="PTHR12231:SF105">
    <property type="entry name" value="LACHESIN-LIKE PROTEIN"/>
    <property type="match status" value="1"/>
</dbReference>
<dbReference type="OMA" id="IENISWE"/>
<dbReference type="InterPro" id="IPR013098">
    <property type="entry name" value="Ig_I-set"/>
</dbReference>
<evidence type="ECO:0000256" key="1">
    <source>
        <dbReference type="ARBA" id="ARBA00022729"/>
    </source>
</evidence>
<dbReference type="InterPro" id="IPR036179">
    <property type="entry name" value="Ig-like_dom_sf"/>
</dbReference>
<evidence type="ECO:0000256" key="4">
    <source>
        <dbReference type="ARBA" id="ARBA00023319"/>
    </source>
</evidence>
<dbReference type="PANTHER" id="PTHR12231">
    <property type="entry name" value="CTX-RELATED TYPE I TRANSMEMBRANE PROTEIN"/>
    <property type="match status" value="1"/>
</dbReference>
<dbReference type="InterPro" id="IPR013783">
    <property type="entry name" value="Ig-like_fold"/>
</dbReference>
<dbReference type="FunFam" id="2.60.40.10:FF:000308">
    <property type="entry name" value="Down syndrome cell adhesion molecule, isoform D"/>
    <property type="match status" value="1"/>
</dbReference>
<keyword evidence="4" id="KW-0393">Immunoglobulin domain</keyword>
<dbReference type="SUPFAM" id="SSF48726">
    <property type="entry name" value="Immunoglobulin"/>
    <property type="match status" value="2"/>
</dbReference>
<dbReference type="SMART" id="SM00408">
    <property type="entry name" value="IGc2"/>
    <property type="match status" value="2"/>
</dbReference>
<organism evidence="6 7">
    <name type="scientific">Megaselia scalaris</name>
    <name type="common">Humpbacked fly</name>
    <name type="synonym">Phora scalaris</name>
    <dbReference type="NCBI Taxonomy" id="36166"/>
    <lineage>
        <taxon>Eukaryota</taxon>
        <taxon>Metazoa</taxon>
        <taxon>Ecdysozoa</taxon>
        <taxon>Arthropoda</taxon>
        <taxon>Hexapoda</taxon>
        <taxon>Insecta</taxon>
        <taxon>Pterygota</taxon>
        <taxon>Neoptera</taxon>
        <taxon>Endopterygota</taxon>
        <taxon>Diptera</taxon>
        <taxon>Brachycera</taxon>
        <taxon>Muscomorpha</taxon>
        <taxon>Platypezoidea</taxon>
        <taxon>Phoridae</taxon>
        <taxon>Megaseliini</taxon>
        <taxon>Megaselia</taxon>
    </lineage>
</organism>
<dbReference type="STRING" id="36166.T1GKP5"/>
<dbReference type="Proteomes" id="UP000015102">
    <property type="component" value="Unassembled WGS sequence"/>
</dbReference>
<evidence type="ECO:0000256" key="3">
    <source>
        <dbReference type="ARBA" id="ARBA00023157"/>
    </source>
</evidence>
<dbReference type="EMBL" id="CAQQ02128206">
    <property type="status" value="NOT_ANNOTATED_CDS"/>
    <property type="molecule type" value="Genomic_DNA"/>
</dbReference>
<dbReference type="EnsemblMetazoa" id="MESCA004072-RA">
    <property type="protein sequence ID" value="MESCA004072-PA"/>
    <property type="gene ID" value="MESCA004072"/>
</dbReference>
<dbReference type="EMBL" id="CAQQ02128204">
    <property type="status" value="NOT_ANNOTATED_CDS"/>
    <property type="molecule type" value="Genomic_DNA"/>
</dbReference>
<reference evidence="6" key="2">
    <citation type="submission" date="2015-06" db="UniProtKB">
        <authorList>
            <consortium name="EnsemblMetazoa"/>
        </authorList>
    </citation>
    <scope>IDENTIFICATION</scope>
</reference>
<dbReference type="AlphaFoldDB" id="T1GKP5"/>
<dbReference type="EMBL" id="CAQQ02128203">
    <property type="status" value="NOT_ANNOTATED_CDS"/>
    <property type="molecule type" value="Genomic_DNA"/>
</dbReference>
<sequence length="157" mass="17622">IPDNSRFLVGQYVTIHDDVISHVNISNVKEEDGGEYTCTAQNIIGKVSHSAKVNIYGLPYIREMPRITGISGTDLTVKCPVAGYPIDKIHWERGDICTFNGTDGQTLPINRRQRSYNNGTLIIEQLQRLEDAGTYTCMAQNKQKQTARRNVEIQVLV</sequence>
<keyword evidence="3" id="KW-1015">Disulfide bond</keyword>
<evidence type="ECO:0000313" key="6">
    <source>
        <dbReference type="EnsemblMetazoa" id="MESCA004072-PA"/>
    </source>
</evidence>
<dbReference type="InterPro" id="IPR007110">
    <property type="entry name" value="Ig-like_dom"/>
</dbReference>
<dbReference type="EMBL" id="CAQQ02128205">
    <property type="status" value="NOT_ANNOTATED_CDS"/>
    <property type="molecule type" value="Genomic_DNA"/>
</dbReference>
<accession>T1GKP5</accession>
<dbReference type="HOGENOM" id="CLU_124247_0_0_1"/>
<dbReference type="InterPro" id="IPR003598">
    <property type="entry name" value="Ig_sub2"/>
</dbReference>
<evidence type="ECO:0000259" key="5">
    <source>
        <dbReference type="PROSITE" id="PS50835"/>
    </source>
</evidence>
<keyword evidence="2" id="KW-0677">Repeat</keyword>
<dbReference type="PROSITE" id="PS50835">
    <property type="entry name" value="IG_LIKE"/>
    <property type="match status" value="1"/>
</dbReference>
<dbReference type="InterPro" id="IPR003599">
    <property type="entry name" value="Ig_sub"/>
</dbReference>
<evidence type="ECO:0000313" key="7">
    <source>
        <dbReference type="Proteomes" id="UP000015102"/>
    </source>
</evidence>
<keyword evidence="7" id="KW-1185">Reference proteome</keyword>
<dbReference type="EMBL" id="CAQQ02128202">
    <property type="status" value="NOT_ANNOTATED_CDS"/>
    <property type="molecule type" value="Genomic_DNA"/>
</dbReference>
<reference evidence="7" key="1">
    <citation type="submission" date="2013-02" db="EMBL/GenBank/DDBJ databases">
        <authorList>
            <person name="Hughes D."/>
        </authorList>
    </citation>
    <scope>NUCLEOTIDE SEQUENCE</scope>
    <source>
        <strain>Durham</strain>
        <strain evidence="7">NC isolate 2 -- Noor lab</strain>
    </source>
</reference>
<evidence type="ECO:0000256" key="2">
    <source>
        <dbReference type="ARBA" id="ARBA00022737"/>
    </source>
</evidence>
<dbReference type="Pfam" id="PF13927">
    <property type="entry name" value="Ig_3"/>
    <property type="match status" value="1"/>
</dbReference>
<dbReference type="Pfam" id="PF07679">
    <property type="entry name" value="I-set"/>
    <property type="match status" value="1"/>
</dbReference>
<dbReference type="Gene3D" id="2.60.40.10">
    <property type="entry name" value="Immunoglobulins"/>
    <property type="match status" value="2"/>
</dbReference>
<dbReference type="SMART" id="SM00409">
    <property type="entry name" value="IG"/>
    <property type="match status" value="2"/>
</dbReference>